<evidence type="ECO:0000259" key="5">
    <source>
        <dbReference type="Pfam" id="PF01850"/>
    </source>
</evidence>
<evidence type="ECO:0000256" key="4">
    <source>
        <dbReference type="ARBA" id="ARBA00022842"/>
    </source>
</evidence>
<feature type="domain" description="PIN" evidence="5">
    <location>
        <begin position="5"/>
        <end position="115"/>
    </location>
</feature>
<dbReference type="SUPFAM" id="SSF88723">
    <property type="entry name" value="PIN domain-like"/>
    <property type="match status" value="1"/>
</dbReference>
<dbReference type="InterPro" id="IPR029060">
    <property type="entry name" value="PIN-like_dom_sf"/>
</dbReference>
<keyword evidence="1" id="KW-0540">Nuclease</keyword>
<dbReference type="Pfam" id="PF01850">
    <property type="entry name" value="PIN"/>
    <property type="match status" value="1"/>
</dbReference>
<protein>
    <submittedName>
        <fullName evidence="6">Type II toxin-antitoxin system VapC family toxin</fullName>
    </submittedName>
</protein>
<keyword evidence="4" id="KW-0460">Magnesium</keyword>
<dbReference type="CDD" id="cd09874">
    <property type="entry name" value="PIN_MT3492-like"/>
    <property type="match status" value="1"/>
</dbReference>
<dbReference type="RefSeq" id="WP_173492992.1">
    <property type="nucleotide sequence ID" value="NZ_CP054056.1"/>
</dbReference>
<keyword evidence="3" id="KW-0378">Hydrolase</keyword>
<dbReference type="AlphaFoldDB" id="A0A7D4TQN2"/>
<dbReference type="InterPro" id="IPR002716">
    <property type="entry name" value="PIN_dom"/>
</dbReference>
<accession>A0A7D4TQN2</accession>
<evidence type="ECO:0000256" key="1">
    <source>
        <dbReference type="ARBA" id="ARBA00022722"/>
    </source>
</evidence>
<sequence length="132" mass="14058">MKLLYVESSAILKLFKLEAETSAVSDFLAQVEGPLLTSELSQLEVIGNLQKFGIETNLARSLFRTMLLIPVESHIIQSASDAMLLGVGALDSIHLATARALSEDLEGFVTYDLRLAGAVSSAGIPVISPGKN</sequence>
<keyword evidence="7" id="KW-1185">Reference proteome</keyword>
<evidence type="ECO:0000256" key="3">
    <source>
        <dbReference type="ARBA" id="ARBA00022801"/>
    </source>
</evidence>
<name>A0A7D4TQN2_9MICO</name>
<proteinExistence type="predicted"/>
<dbReference type="GO" id="GO:0046872">
    <property type="term" value="F:metal ion binding"/>
    <property type="evidence" value="ECO:0007669"/>
    <property type="project" value="UniProtKB-KW"/>
</dbReference>
<dbReference type="GO" id="GO:0016787">
    <property type="term" value="F:hydrolase activity"/>
    <property type="evidence" value="ECO:0007669"/>
    <property type="project" value="UniProtKB-KW"/>
</dbReference>
<dbReference type="Proteomes" id="UP000501003">
    <property type="component" value="Chromosome"/>
</dbReference>
<dbReference type="KEGG" id="aqg:HRU87_00315"/>
<organism evidence="6 7">
    <name type="scientific">Aquiluna borgnonia</name>
    <dbReference type="NCBI Taxonomy" id="2499157"/>
    <lineage>
        <taxon>Bacteria</taxon>
        <taxon>Bacillati</taxon>
        <taxon>Actinomycetota</taxon>
        <taxon>Actinomycetes</taxon>
        <taxon>Micrococcales</taxon>
        <taxon>Microbacteriaceae</taxon>
        <taxon>Luna cluster</taxon>
        <taxon>Luna-1 subcluster</taxon>
        <taxon>Aquiluna</taxon>
    </lineage>
</organism>
<dbReference type="GO" id="GO:0004518">
    <property type="term" value="F:nuclease activity"/>
    <property type="evidence" value="ECO:0007669"/>
    <property type="project" value="UniProtKB-KW"/>
</dbReference>
<dbReference type="Gene3D" id="3.40.50.1010">
    <property type="entry name" value="5'-nuclease"/>
    <property type="match status" value="1"/>
</dbReference>
<reference evidence="6 7" key="1">
    <citation type="submission" date="2020-05" db="EMBL/GenBank/DDBJ databases">
        <title>Aquirufa sp. strain 15G-AUS-rot a new Aquirufa species.</title>
        <authorList>
            <person name="Pitt A."/>
            <person name="Hahn M.W."/>
        </authorList>
    </citation>
    <scope>NUCLEOTIDE SEQUENCE [LARGE SCALE GENOMIC DNA]</scope>
    <source>
        <strain evidence="6 7">15G-AUS-rot</strain>
    </source>
</reference>
<evidence type="ECO:0000313" key="6">
    <source>
        <dbReference type="EMBL" id="QKJ24693.1"/>
    </source>
</evidence>
<gene>
    <name evidence="6" type="ORF">HRU87_00315</name>
</gene>
<evidence type="ECO:0000313" key="7">
    <source>
        <dbReference type="Proteomes" id="UP000501003"/>
    </source>
</evidence>
<dbReference type="EMBL" id="CP054056">
    <property type="protein sequence ID" value="QKJ24693.1"/>
    <property type="molecule type" value="Genomic_DNA"/>
</dbReference>
<evidence type="ECO:0000256" key="2">
    <source>
        <dbReference type="ARBA" id="ARBA00022723"/>
    </source>
</evidence>
<keyword evidence="2" id="KW-0479">Metal-binding</keyword>